<gene>
    <name evidence="1" type="ORF">SLEP1_g12171</name>
</gene>
<evidence type="ECO:0000313" key="1">
    <source>
        <dbReference type="EMBL" id="GKU99303.1"/>
    </source>
</evidence>
<organism evidence="1 2">
    <name type="scientific">Rubroshorea leprosula</name>
    <dbReference type="NCBI Taxonomy" id="152421"/>
    <lineage>
        <taxon>Eukaryota</taxon>
        <taxon>Viridiplantae</taxon>
        <taxon>Streptophyta</taxon>
        <taxon>Embryophyta</taxon>
        <taxon>Tracheophyta</taxon>
        <taxon>Spermatophyta</taxon>
        <taxon>Magnoliopsida</taxon>
        <taxon>eudicotyledons</taxon>
        <taxon>Gunneridae</taxon>
        <taxon>Pentapetalae</taxon>
        <taxon>rosids</taxon>
        <taxon>malvids</taxon>
        <taxon>Malvales</taxon>
        <taxon>Dipterocarpaceae</taxon>
        <taxon>Rubroshorea</taxon>
    </lineage>
</organism>
<comment type="caution">
    <text evidence="1">The sequence shown here is derived from an EMBL/GenBank/DDBJ whole genome shotgun (WGS) entry which is preliminary data.</text>
</comment>
<name>A0AAV5IMB8_9ROSI</name>
<sequence length="60" mass="6707">NHQKLLPQEESRRALHSLHRPSLSVLVFTLPSTPSPTLCSSSHGGFTYTFKILHLNSLSH</sequence>
<proteinExistence type="predicted"/>
<keyword evidence="2" id="KW-1185">Reference proteome</keyword>
<dbReference type="Proteomes" id="UP001054252">
    <property type="component" value="Unassembled WGS sequence"/>
</dbReference>
<evidence type="ECO:0000313" key="2">
    <source>
        <dbReference type="Proteomes" id="UP001054252"/>
    </source>
</evidence>
<accession>A0AAV5IMB8</accession>
<dbReference type="EMBL" id="BPVZ01000014">
    <property type="protein sequence ID" value="GKU99303.1"/>
    <property type="molecule type" value="Genomic_DNA"/>
</dbReference>
<dbReference type="AlphaFoldDB" id="A0AAV5IMB8"/>
<protein>
    <submittedName>
        <fullName evidence="1">Uncharacterized protein</fullName>
    </submittedName>
</protein>
<reference evidence="1 2" key="1">
    <citation type="journal article" date="2021" name="Commun. Biol.">
        <title>The genome of Shorea leprosula (Dipterocarpaceae) highlights the ecological relevance of drought in aseasonal tropical rainforests.</title>
        <authorList>
            <person name="Ng K.K.S."/>
            <person name="Kobayashi M.J."/>
            <person name="Fawcett J.A."/>
            <person name="Hatakeyama M."/>
            <person name="Paape T."/>
            <person name="Ng C.H."/>
            <person name="Ang C.C."/>
            <person name="Tnah L.H."/>
            <person name="Lee C.T."/>
            <person name="Nishiyama T."/>
            <person name="Sese J."/>
            <person name="O'Brien M.J."/>
            <person name="Copetti D."/>
            <person name="Mohd Noor M.I."/>
            <person name="Ong R.C."/>
            <person name="Putra M."/>
            <person name="Sireger I.Z."/>
            <person name="Indrioko S."/>
            <person name="Kosugi Y."/>
            <person name="Izuno A."/>
            <person name="Isagi Y."/>
            <person name="Lee S.L."/>
            <person name="Shimizu K.K."/>
        </authorList>
    </citation>
    <scope>NUCLEOTIDE SEQUENCE [LARGE SCALE GENOMIC DNA]</scope>
    <source>
        <strain evidence="1">214</strain>
    </source>
</reference>
<feature type="non-terminal residue" evidence="1">
    <location>
        <position position="1"/>
    </location>
</feature>